<dbReference type="EC" id="2.7.1.148" evidence="2 10"/>
<dbReference type="GO" id="GO:0016114">
    <property type="term" value="P:terpenoid biosynthetic process"/>
    <property type="evidence" value="ECO:0007669"/>
    <property type="project" value="UniProtKB-UniRule"/>
</dbReference>
<keyword evidence="8 10" id="KW-0414">Isoprene biosynthesis</keyword>
<evidence type="ECO:0000259" key="11">
    <source>
        <dbReference type="Pfam" id="PF00288"/>
    </source>
</evidence>
<dbReference type="Proteomes" id="UP000033202">
    <property type="component" value="Unassembled WGS sequence"/>
</dbReference>
<proteinExistence type="inferred from homology"/>
<evidence type="ECO:0000256" key="2">
    <source>
        <dbReference type="ARBA" id="ARBA00012052"/>
    </source>
</evidence>
<organism evidence="13 14">
    <name type="scientific">Sphingomonas changbaiensis NBRC 104936</name>
    <dbReference type="NCBI Taxonomy" id="1219043"/>
    <lineage>
        <taxon>Bacteria</taxon>
        <taxon>Pseudomonadati</taxon>
        <taxon>Pseudomonadota</taxon>
        <taxon>Alphaproteobacteria</taxon>
        <taxon>Sphingomonadales</taxon>
        <taxon>Sphingomonadaceae</taxon>
        <taxon>Sphingomonas</taxon>
    </lineage>
</organism>
<evidence type="ECO:0000256" key="9">
    <source>
        <dbReference type="ARBA" id="ARBA00032554"/>
    </source>
</evidence>
<keyword evidence="5 10" id="KW-0547">Nucleotide-binding</keyword>
<dbReference type="NCBIfam" id="NF011202">
    <property type="entry name" value="PRK14608.1"/>
    <property type="match status" value="1"/>
</dbReference>
<feature type="active site" evidence="10">
    <location>
        <position position="13"/>
    </location>
</feature>
<dbReference type="STRING" id="1219043.SCH01S_15_00040"/>
<dbReference type="AlphaFoldDB" id="A0A0E9MLI1"/>
<dbReference type="RefSeq" id="WP_046347234.1">
    <property type="nucleotide sequence ID" value="NZ_BBWU01000015.1"/>
</dbReference>
<keyword evidence="6 10" id="KW-0418">Kinase</keyword>
<evidence type="ECO:0000256" key="8">
    <source>
        <dbReference type="ARBA" id="ARBA00023229"/>
    </source>
</evidence>
<dbReference type="GO" id="GO:0050515">
    <property type="term" value="F:4-(cytidine 5'-diphospho)-2-C-methyl-D-erythritol kinase activity"/>
    <property type="evidence" value="ECO:0007669"/>
    <property type="project" value="UniProtKB-UniRule"/>
</dbReference>
<comment type="catalytic activity">
    <reaction evidence="10">
        <text>4-CDP-2-C-methyl-D-erythritol + ATP = 4-CDP-2-C-methyl-D-erythritol 2-phosphate + ADP + H(+)</text>
        <dbReference type="Rhea" id="RHEA:18437"/>
        <dbReference type="ChEBI" id="CHEBI:15378"/>
        <dbReference type="ChEBI" id="CHEBI:30616"/>
        <dbReference type="ChEBI" id="CHEBI:57823"/>
        <dbReference type="ChEBI" id="CHEBI:57919"/>
        <dbReference type="ChEBI" id="CHEBI:456216"/>
        <dbReference type="EC" id="2.7.1.148"/>
    </reaction>
</comment>
<dbReference type="InterPro" id="IPR014721">
    <property type="entry name" value="Ribsml_uS5_D2-typ_fold_subgr"/>
</dbReference>
<dbReference type="EMBL" id="BBWU01000015">
    <property type="protein sequence ID" value="GAO38379.1"/>
    <property type="molecule type" value="Genomic_DNA"/>
</dbReference>
<dbReference type="PIRSF" id="PIRSF010376">
    <property type="entry name" value="IspE"/>
    <property type="match status" value="1"/>
</dbReference>
<dbReference type="SUPFAM" id="SSF54211">
    <property type="entry name" value="Ribosomal protein S5 domain 2-like"/>
    <property type="match status" value="1"/>
</dbReference>
<evidence type="ECO:0000256" key="5">
    <source>
        <dbReference type="ARBA" id="ARBA00022741"/>
    </source>
</evidence>
<feature type="domain" description="GHMP kinase N-terminal" evidence="11">
    <location>
        <begin position="70"/>
        <end position="144"/>
    </location>
</feature>
<dbReference type="InterPro" id="IPR004424">
    <property type="entry name" value="IspE"/>
</dbReference>
<gene>
    <name evidence="10 13" type="primary">ispE</name>
    <name evidence="13" type="ORF">SCH01S_15_00040</name>
</gene>
<dbReference type="Pfam" id="PF00288">
    <property type="entry name" value="GHMP_kinases_N"/>
    <property type="match status" value="1"/>
</dbReference>
<feature type="active site" evidence="10">
    <location>
        <position position="137"/>
    </location>
</feature>
<comment type="pathway">
    <text evidence="10">Isoprenoid biosynthesis; isopentenyl diphosphate biosynthesis via DXP pathway; isopentenyl diphosphate from 1-deoxy-D-xylulose 5-phosphate: step 3/6.</text>
</comment>
<keyword evidence="14" id="KW-1185">Reference proteome</keyword>
<dbReference type="GO" id="GO:0005524">
    <property type="term" value="F:ATP binding"/>
    <property type="evidence" value="ECO:0007669"/>
    <property type="project" value="UniProtKB-UniRule"/>
</dbReference>
<evidence type="ECO:0000259" key="12">
    <source>
        <dbReference type="Pfam" id="PF08544"/>
    </source>
</evidence>
<dbReference type="Pfam" id="PF08544">
    <property type="entry name" value="GHMP_kinases_C"/>
    <property type="match status" value="1"/>
</dbReference>
<dbReference type="UniPathway" id="UPA00056">
    <property type="reaction ID" value="UER00094"/>
</dbReference>
<dbReference type="PANTHER" id="PTHR43527">
    <property type="entry name" value="4-DIPHOSPHOCYTIDYL-2-C-METHYL-D-ERYTHRITOL KINASE, CHLOROPLASTIC"/>
    <property type="match status" value="1"/>
</dbReference>
<dbReference type="InterPro" id="IPR006204">
    <property type="entry name" value="GHMP_kinase_N_dom"/>
</dbReference>
<evidence type="ECO:0000313" key="14">
    <source>
        <dbReference type="Proteomes" id="UP000033202"/>
    </source>
</evidence>
<sequence>MVSHAQCEPAPAKINLALHVRERMVDGYHRIETLFAFARDGDRLTVGPADGLSLDIEGPFAKGLSAGPDNLVFRAAEALRQAAGLRTGAALTLEKNLPVAAGIGGGSADAAAALRLLARFWDTDAPLEPIARALGADVPACLVGRTVRGEGRGEALTPVAAAELSGRPLLLVNPGVAMLTGPVFAAWDGVDRGPLSSGDPLEVARAGRNDLEAPAIRLCPVIGELLVWLRAQQGAVLARMSGSGATCFALFDSAEHCARAAEQARRSWSWSLETALA</sequence>
<evidence type="ECO:0000256" key="1">
    <source>
        <dbReference type="ARBA" id="ARBA00009684"/>
    </source>
</evidence>
<evidence type="ECO:0000256" key="6">
    <source>
        <dbReference type="ARBA" id="ARBA00022777"/>
    </source>
</evidence>
<dbReference type="Gene3D" id="3.30.230.10">
    <property type="match status" value="1"/>
</dbReference>
<dbReference type="NCBIfam" id="TIGR00154">
    <property type="entry name" value="ispE"/>
    <property type="match status" value="1"/>
</dbReference>
<dbReference type="InterPro" id="IPR020568">
    <property type="entry name" value="Ribosomal_Su5_D2-typ_SF"/>
</dbReference>
<comment type="function">
    <text evidence="10">Catalyzes the phosphorylation of the position 2 hydroxy group of 4-diphosphocytidyl-2C-methyl-D-erythritol.</text>
</comment>
<keyword evidence="7 10" id="KW-0067">ATP-binding</keyword>
<dbReference type="Gene3D" id="3.30.70.890">
    <property type="entry name" value="GHMP kinase, C-terminal domain"/>
    <property type="match status" value="1"/>
</dbReference>
<evidence type="ECO:0000256" key="10">
    <source>
        <dbReference type="HAMAP-Rule" id="MF_00061"/>
    </source>
</evidence>
<accession>A0A0E9MLI1</accession>
<feature type="domain" description="GHMP kinase C-terminal" evidence="12">
    <location>
        <begin position="198"/>
        <end position="267"/>
    </location>
</feature>
<evidence type="ECO:0000256" key="4">
    <source>
        <dbReference type="ARBA" id="ARBA00022679"/>
    </source>
</evidence>
<comment type="caution">
    <text evidence="13">The sequence shown here is derived from an EMBL/GenBank/DDBJ whole genome shotgun (WGS) entry which is preliminary data.</text>
</comment>
<feature type="binding site" evidence="10">
    <location>
        <begin position="98"/>
        <end position="108"/>
    </location>
    <ligand>
        <name>ATP</name>
        <dbReference type="ChEBI" id="CHEBI:30616"/>
    </ligand>
</feature>
<dbReference type="InterPro" id="IPR013750">
    <property type="entry name" value="GHMP_kinase_C_dom"/>
</dbReference>
<protein>
    <recommendedName>
        <fullName evidence="3 10">4-diphosphocytidyl-2-C-methyl-D-erythritol kinase</fullName>
        <shortName evidence="10">CMK</shortName>
        <ecNumber evidence="2 10">2.7.1.148</ecNumber>
    </recommendedName>
    <alternativeName>
        <fullName evidence="9 10">4-(cytidine-5'-diphospho)-2-C-methyl-D-erythritol kinase</fullName>
    </alternativeName>
</protein>
<reference evidence="13 14" key="1">
    <citation type="submission" date="2015-04" db="EMBL/GenBank/DDBJ databases">
        <title>Whole genome shotgun sequence of Sphingomonas changbaiensis NBRC 104936.</title>
        <authorList>
            <person name="Katano-Makiyama Y."/>
            <person name="Hosoyama A."/>
            <person name="Hashimoto M."/>
            <person name="Noguchi M."/>
            <person name="Tsuchikane K."/>
            <person name="Ohji S."/>
            <person name="Yamazoe A."/>
            <person name="Ichikawa N."/>
            <person name="Kimura A."/>
            <person name="Fujita N."/>
        </authorList>
    </citation>
    <scope>NUCLEOTIDE SEQUENCE [LARGE SCALE GENOMIC DNA]</scope>
    <source>
        <strain evidence="13 14">NBRC 104936</strain>
    </source>
</reference>
<dbReference type="InterPro" id="IPR036554">
    <property type="entry name" value="GHMP_kinase_C_sf"/>
</dbReference>
<dbReference type="HAMAP" id="MF_00061">
    <property type="entry name" value="IspE"/>
    <property type="match status" value="1"/>
</dbReference>
<evidence type="ECO:0000256" key="3">
    <source>
        <dbReference type="ARBA" id="ARBA00017473"/>
    </source>
</evidence>
<dbReference type="SUPFAM" id="SSF55060">
    <property type="entry name" value="GHMP Kinase, C-terminal domain"/>
    <property type="match status" value="1"/>
</dbReference>
<comment type="similarity">
    <text evidence="1 10">Belongs to the GHMP kinase family. IspE subfamily.</text>
</comment>
<name>A0A0E9MLI1_9SPHN</name>
<dbReference type="PANTHER" id="PTHR43527:SF2">
    <property type="entry name" value="4-DIPHOSPHOCYTIDYL-2-C-METHYL-D-ERYTHRITOL KINASE, CHLOROPLASTIC"/>
    <property type="match status" value="1"/>
</dbReference>
<evidence type="ECO:0000313" key="13">
    <source>
        <dbReference type="EMBL" id="GAO38379.1"/>
    </source>
</evidence>
<evidence type="ECO:0000256" key="7">
    <source>
        <dbReference type="ARBA" id="ARBA00022840"/>
    </source>
</evidence>
<dbReference type="OrthoDB" id="9809438at2"/>
<keyword evidence="4 10" id="KW-0808">Transferase</keyword>
<dbReference type="GO" id="GO:0019288">
    <property type="term" value="P:isopentenyl diphosphate biosynthetic process, methylerythritol 4-phosphate pathway"/>
    <property type="evidence" value="ECO:0007669"/>
    <property type="project" value="UniProtKB-UniRule"/>
</dbReference>